<feature type="region of interest" description="Disordered" evidence="6">
    <location>
        <begin position="294"/>
        <end position="318"/>
    </location>
</feature>
<keyword evidence="4" id="KW-0677">Repeat</keyword>
<dbReference type="GO" id="GO:0043226">
    <property type="term" value="C:organelle"/>
    <property type="evidence" value="ECO:0007669"/>
    <property type="project" value="UniProtKB-ARBA"/>
</dbReference>
<feature type="domain" description="EF-hand" evidence="7">
    <location>
        <begin position="104"/>
        <end position="139"/>
    </location>
</feature>
<dbReference type="CDD" id="cd00051">
    <property type="entry name" value="EFh"/>
    <property type="match status" value="1"/>
</dbReference>
<dbReference type="AlphaFoldDB" id="A0AAW1QQ22"/>
<dbReference type="InterPro" id="IPR011992">
    <property type="entry name" value="EF-hand-dom_pair"/>
</dbReference>
<feature type="domain" description="EF-hand" evidence="7">
    <location>
        <begin position="68"/>
        <end position="103"/>
    </location>
</feature>
<dbReference type="InterPro" id="IPR002048">
    <property type="entry name" value="EF_hand_dom"/>
</dbReference>
<feature type="compositionally biased region" description="Low complexity" evidence="6">
    <location>
        <begin position="301"/>
        <end position="313"/>
    </location>
</feature>
<evidence type="ECO:0000256" key="5">
    <source>
        <dbReference type="ARBA" id="ARBA00022837"/>
    </source>
</evidence>
<comment type="caution">
    <text evidence="8">The sequence shown here is derived from an EMBL/GenBank/DDBJ whole genome shotgun (WGS) entry which is preliminary data.</text>
</comment>
<evidence type="ECO:0000256" key="6">
    <source>
        <dbReference type="SAM" id="MobiDB-lite"/>
    </source>
</evidence>
<dbReference type="FunFam" id="1.10.238.10:FF:000178">
    <property type="entry name" value="Calmodulin-2 A"/>
    <property type="match status" value="1"/>
</dbReference>
<dbReference type="Gene3D" id="1.10.238.10">
    <property type="entry name" value="EF-hand"/>
    <property type="match status" value="1"/>
</dbReference>
<dbReference type="GO" id="GO:0005509">
    <property type="term" value="F:calcium ion binding"/>
    <property type="evidence" value="ECO:0007669"/>
    <property type="project" value="InterPro"/>
</dbReference>
<proteinExistence type="predicted"/>
<dbReference type="Proteomes" id="UP001489004">
    <property type="component" value="Unassembled WGS sequence"/>
</dbReference>
<accession>A0AAW1QQ22</accession>
<dbReference type="Pfam" id="PF13499">
    <property type="entry name" value="EF-hand_7"/>
    <property type="match status" value="1"/>
</dbReference>
<dbReference type="SMART" id="SM00054">
    <property type="entry name" value="EFh"/>
    <property type="match status" value="2"/>
</dbReference>
<keyword evidence="2" id="KW-0963">Cytoplasm</keyword>
<dbReference type="SUPFAM" id="SSF47473">
    <property type="entry name" value="EF-hand"/>
    <property type="match status" value="1"/>
</dbReference>
<dbReference type="EMBL" id="JALJOR010000002">
    <property type="protein sequence ID" value="KAK9823549.1"/>
    <property type="molecule type" value="Genomic_DNA"/>
</dbReference>
<reference evidence="8 9" key="1">
    <citation type="journal article" date="2024" name="Nat. Commun.">
        <title>Phylogenomics reveals the evolutionary origins of lichenization in chlorophyte algae.</title>
        <authorList>
            <person name="Puginier C."/>
            <person name="Libourel C."/>
            <person name="Otte J."/>
            <person name="Skaloud P."/>
            <person name="Haon M."/>
            <person name="Grisel S."/>
            <person name="Petersen M."/>
            <person name="Berrin J.G."/>
            <person name="Delaux P.M."/>
            <person name="Dal Grande F."/>
            <person name="Keller J."/>
        </authorList>
    </citation>
    <scope>NUCLEOTIDE SEQUENCE [LARGE SCALE GENOMIC DNA]</scope>
    <source>
        <strain evidence="8 9">SAG 2043</strain>
    </source>
</reference>
<sequence>METPRDTSQIPALSPMARWRQAVASQVLPQAEVNKARSKARLMILQSAMRDWLKKRGHPVPPGKLNPQQKQEIRECFELLDEDGSGALDADELYKAFKMLGMRVTKKSIEKMMNSIDADGTGEIEFDEFQSMMAKTLTSDNSTEAEADGSGTTMMPAGSSLPFQEVARAVRRKKLLDDVMAGGEERLRVMHTFEQMLQDMQGYDAHTVLALRHGHEAASAMTSTALSQSSGKCFEQRPLRVGSLAKTLSLTASHVAALAAETAAADAVTSSRMALPPAVSTFASQRRQLLRSFNSRKLGRSKSGSGLSSFGSGLEIGMPSEAQDQNMEREVAIGLLISQKLGTSHAVPAPRQFKWEVEDGRERAQKWVNEVDEAKIAEGLDRLKSEQSSGKQRSAGMRLLQAGLAGTPAELSDVPPHIAAAQGPAALADSAGDSAAASLKPTIPRLNLQRALAGQRGLPYREASTAR</sequence>
<dbReference type="PANTHER" id="PTHR46212:SF3">
    <property type="entry name" value="GH27120P"/>
    <property type="match status" value="1"/>
</dbReference>
<keyword evidence="5" id="KW-0106">Calcium</keyword>
<evidence type="ECO:0000259" key="7">
    <source>
        <dbReference type="PROSITE" id="PS50222"/>
    </source>
</evidence>
<protein>
    <recommendedName>
        <fullName evidence="7">EF-hand domain-containing protein</fullName>
    </recommendedName>
</protein>
<dbReference type="PROSITE" id="PS00018">
    <property type="entry name" value="EF_HAND_1"/>
    <property type="match status" value="2"/>
</dbReference>
<dbReference type="InterPro" id="IPR051426">
    <property type="entry name" value="Peflin/Sorcin_CaBP"/>
</dbReference>
<keyword evidence="3" id="KW-0479">Metal-binding</keyword>
<evidence type="ECO:0000256" key="3">
    <source>
        <dbReference type="ARBA" id="ARBA00022723"/>
    </source>
</evidence>
<keyword evidence="9" id="KW-1185">Reference proteome</keyword>
<dbReference type="PANTHER" id="PTHR46212">
    <property type="entry name" value="PEFLIN"/>
    <property type="match status" value="1"/>
</dbReference>
<dbReference type="GO" id="GO:0048306">
    <property type="term" value="F:calcium-dependent protein binding"/>
    <property type="evidence" value="ECO:0007669"/>
    <property type="project" value="UniProtKB-ARBA"/>
</dbReference>
<evidence type="ECO:0000313" key="9">
    <source>
        <dbReference type="Proteomes" id="UP001489004"/>
    </source>
</evidence>
<dbReference type="InterPro" id="IPR018247">
    <property type="entry name" value="EF_Hand_1_Ca_BS"/>
</dbReference>
<organism evidence="8 9">
    <name type="scientific">[Myrmecia] bisecta</name>
    <dbReference type="NCBI Taxonomy" id="41462"/>
    <lineage>
        <taxon>Eukaryota</taxon>
        <taxon>Viridiplantae</taxon>
        <taxon>Chlorophyta</taxon>
        <taxon>core chlorophytes</taxon>
        <taxon>Trebouxiophyceae</taxon>
        <taxon>Trebouxiales</taxon>
        <taxon>Trebouxiaceae</taxon>
        <taxon>Myrmecia</taxon>
    </lineage>
</organism>
<evidence type="ECO:0000256" key="2">
    <source>
        <dbReference type="ARBA" id="ARBA00022490"/>
    </source>
</evidence>
<evidence type="ECO:0000313" key="8">
    <source>
        <dbReference type="EMBL" id="KAK9823549.1"/>
    </source>
</evidence>
<name>A0AAW1QQ22_9CHLO</name>
<evidence type="ECO:0000256" key="1">
    <source>
        <dbReference type="ARBA" id="ARBA00004496"/>
    </source>
</evidence>
<dbReference type="GO" id="GO:0005737">
    <property type="term" value="C:cytoplasm"/>
    <property type="evidence" value="ECO:0007669"/>
    <property type="project" value="UniProtKB-SubCell"/>
</dbReference>
<gene>
    <name evidence="8" type="ORF">WJX72_003656</name>
</gene>
<dbReference type="PROSITE" id="PS50222">
    <property type="entry name" value="EF_HAND_2"/>
    <property type="match status" value="2"/>
</dbReference>
<evidence type="ECO:0000256" key="4">
    <source>
        <dbReference type="ARBA" id="ARBA00022737"/>
    </source>
</evidence>
<feature type="region of interest" description="Disordered" evidence="6">
    <location>
        <begin position="139"/>
        <end position="159"/>
    </location>
</feature>
<comment type="subcellular location">
    <subcellularLocation>
        <location evidence="1">Cytoplasm</location>
    </subcellularLocation>
</comment>